<organism evidence="1 2">
    <name type="scientific">Seriola dumerili</name>
    <name type="common">Greater amberjack</name>
    <name type="synonym">Caranx dumerili</name>
    <dbReference type="NCBI Taxonomy" id="41447"/>
    <lineage>
        <taxon>Eukaryota</taxon>
        <taxon>Metazoa</taxon>
        <taxon>Chordata</taxon>
        <taxon>Craniata</taxon>
        <taxon>Vertebrata</taxon>
        <taxon>Euteleostomi</taxon>
        <taxon>Actinopterygii</taxon>
        <taxon>Neopterygii</taxon>
        <taxon>Teleostei</taxon>
        <taxon>Neoteleostei</taxon>
        <taxon>Acanthomorphata</taxon>
        <taxon>Carangaria</taxon>
        <taxon>Carangiformes</taxon>
        <taxon>Carangidae</taxon>
        <taxon>Seriola</taxon>
    </lineage>
</organism>
<accession>A0A3B4TPJ4</accession>
<sequence>TDREQSWFCCVAFLFTSWFFPPVLIAASAIMSFTCVLFPVYLNPASFPMSLPDCLCCPCSLPIVPTHPLTIEPEGQTIPQACQVARKTDHVIL</sequence>
<reference evidence="1" key="2">
    <citation type="submission" date="2025-09" db="UniProtKB">
        <authorList>
            <consortium name="Ensembl"/>
        </authorList>
    </citation>
    <scope>IDENTIFICATION</scope>
</reference>
<dbReference type="Ensembl" id="ENSSDUT00000007881.1">
    <property type="protein sequence ID" value="ENSSDUP00000007740.1"/>
    <property type="gene ID" value="ENSSDUG00000005678.1"/>
</dbReference>
<dbReference type="AlphaFoldDB" id="A0A3B4TPJ4"/>
<evidence type="ECO:0000313" key="2">
    <source>
        <dbReference type="Proteomes" id="UP000261420"/>
    </source>
</evidence>
<protein>
    <submittedName>
        <fullName evidence="1">Uncharacterized protein</fullName>
    </submittedName>
</protein>
<reference evidence="1" key="1">
    <citation type="submission" date="2025-08" db="UniProtKB">
        <authorList>
            <consortium name="Ensembl"/>
        </authorList>
    </citation>
    <scope>IDENTIFICATION</scope>
</reference>
<name>A0A3B4TPJ4_SERDU</name>
<proteinExistence type="predicted"/>
<evidence type="ECO:0000313" key="1">
    <source>
        <dbReference type="Ensembl" id="ENSSDUP00000007740.1"/>
    </source>
</evidence>
<keyword evidence="2" id="KW-1185">Reference proteome</keyword>
<dbReference type="Proteomes" id="UP000261420">
    <property type="component" value="Unplaced"/>
</dbReference>